<dbReference type="AlphaFoldDB" id="A0AAV9N2K4"/>
<feature type="chain" id="PRO_5043664747" evidence="1">
    <location>
        <begin position="24"/>
        <end position="266"/>
    </location>
</feature>
<keyword evidence="3" id="KW-1185">Reference proteome</keyword>
<dbReference type="RefSeq" id="XP_064703795.1">
    <property type="nucleotide sequence ID" value="XM_064849571.1"/>
</dbReference>
<proteinExistence type="predicted"/>
<dbReference type="EMBL" id="JAVRRD010000022">
    <property type="protein sequence ID" value="KAK5048337.1"/>
    <property type="molecule type" value="Genomic_DNA"/>
</dbReference>
<gene>
    <name evidence="2" type="ORF">LTR84_006007</name>
</gene>
<name>A0AAV9N2K4_9EURO</name>
<accession>A0AAV9N2K4</accession>
<dbReference type="GeneID" id="89974181"/>
<sequence length="266" mass="29293">MKISINFNLICFGFLSVLPLALAAPASSANALAAELDVTVTAPGPTITVAASTATVTAVATSTATIFTVGIEDKQCGKQYSVRLPTGVIIVKTVDTCVTPHQRTCPREAMVALAMWRAACEKSTDKFRPECQTKAPSIEMCCTVWVPNDKAIYEFYGKYHERLNTTHNFYTETWDPEVGQWIKLFNGPEETYVKDVNGVPTQFIHLILPGKGDYDLTQKPCQRFQAPDEPTYLAFHQSLGHYGLADCNEKGEVWSKDGKTLLGYLP</sequence>
<protein>
    <submittedName>
        <fullName evidence="2">Uncharacterized protein</fullName>
    </submittedName>
</protein>
<evidence type="ECO:0000313" key="2">
    <source>
        <dbReference type="EMBL" id="KAK5048337.1"/>
    </source>
</evidence>
<comment type="caution">
    <text evidence="2">The sequence shown here is derived from an EMBL/GenBank/DDBJ whole genome shotgun (WGS) entry which is preliminary data.</text>
</comment>
<organism evidence="2 3">
    <name type="scientific">Exophiala bonariae</name>
    <dbReference type="NCBI Taxonomy" id="1690606"/>
    <lineage>
        <taxon>Eukaryota</taxon>
        <taxon>Fungi</taxon>
        <taxon>Dikarya</taxon>
        <taxon>Ascomycota</taxon>
        <taxon>Pezizomycotina</taxon>
        <taxon>Eurotiomycetes</taxon>
        <taxon>Chaetothyriomycetidae</taxon>
        <taxon>Chaetothyriales</taxon>
        <taxon>Herpotrichiellaceae</taxon>
        <taxon>Exophiala</taxon>
    </lineage>
</organism>
<feature type="signal peptide" evidence="1">
    <location>
        <begin position="1"/>
        <end position="23"/>
    </location>
</feature>
<evidence type="ECO:0000313" key="3">
    <source>
        <dbReference type="Proteomes" id="UP001358417"/>
    </source>
</evidence>
<keyword evidence="1" id="KW-0732">Signal</keyword>
<reference evidence="2 3" key="1">
    <citation type="submission" date="2023-08" db="EMBL/GenBank/DDBJ databases">
        <title>Black Yeasts Isolated from many extreme environments.</title>
        <authorList>
            <person name="Coleine C."/>
            <person name="Stajich J.E."/>
            <person name="Selbmann L."/>
        </authorList>
    </citation>
    <scope>NUCLEOTIDE SEQUENCE [LARGE SCALE GENOMIC DNA]</scope>
    <source>
        <strain evidence="2 3">CCFEE 5792</strain>
    </source>
</reference>
<evidence type="ECO:0000256" key="1">
    <source>
        <dbReference type="SAM" id="SignalP"/>
    </source>
</evidence>
<dbReference type="Proteomes" id="UP001358417">
    <property type="component" value="Unassembled WGS sequence"/>
</dbReference>